<dbReference type="EMBL" id="OU015569">
    <property type="protein sequence ID" value="CAG5098212.1"/>
    <property type="molecule type" value="Genomic_DNA"/>
</dbReference>
<dbReference type="EMBL" id="OU015567">
    <property type="protein sequence ID" value="CAG5111298.1"/>
    <property type="molecule type" value="Genomic_DNA"/>
</dbReference>
<accession>A0ABN7TAS5</accession>
<reference evidence="3 4" key="1">
    <citation type="submission" date="2021-04" db="EMBL/GenBank/DDBJ databases">
        <authorList>
            <person name="Bliznina A."/>
        </authorList>
    </citation>
    <scope>NUCLEOTIDE SEQUENCE [LARGE SCALE GENOMIC DNA]</scope>
</reference>
<evidence type="ECO:0000313" key="4">
    <source>
        <dbReference type="Proteomes" id="UP001158576"/>
    </source>
</evidence>
<proteinExistence type="predicted"/>
<gene>
    <name evidence="2" type="ORF">OKIOD_LOCUS14384</name>
    <name evidence="3" type="ORF">OKIOD_LOCUS15730</name>
    <name evidence="1" type="ORF">OKIOD_LOCUS7022</name>
</gene>
<dbReference type="Proteomes" id="UP001158576">
    <property type="component" value="Chromosome XSR"/>
</dbReference>
<evidence type="ECO:0000313" key="1">
    <source>
        <dbReference type="EMBL" id="CAG5098212.1"/>
    </source>
</evidence>
<organism evidence="3 4">
    <name type="scientific">Oikopleura dioica</name>
    <name type="common">Tunicate</name>
    <dbReference type="NCBI Taxonomy" id="34765"/>
    <lineage>
        <taxon>Eukaryota</taxon>
        <taxon>Metazoa</taxon>
        <taxon>Chordata</taxon>
        <taxon>Tunicata</taxon>
        <taxon>Appendicularia</taxon>
        <taxon>Copelata</taxon>
        <taxon>Oikopleuridae</taxon>
        <taxon>Oikopleura</taxon>
    </lineage>
</organism>
<name>A0ABN7TAS5_OIKDI</name>
<sequence>MNDFSARITLRRLAQTYTGVKKASDYGYGELVDLLRNRIAVLITQDIANEEFYNKRFDSYVKLCNSSRDLEFDLLADDLIGHFEDVTTKAGTSVERAFLTYSYVISLGYKICQRYDVPTFEKKSFIGGLKRRSCRAMQEFFEMAQISIQEKFGDLAITPDLLADPELGWLKAEIPSPVYLPGYESDTEDSS</sequence>
<dbReference type="Proteomes" id="UP001158576">
    <property type="component" value="Chromosome 2"/>
</dbReference>
<protein>
    <submittedName>
        <fullName evidence="1">Oidioi.mRNA.OKI2018_I69.XSR.g15464.t1.cds</fullName>
    </submittedName>
    <submittedName>
        <fullName evidence="2">Oidioi.mRNA.OKI2018_I69.chr2.g5619.t1.cds</fullName>
    </submittedName>
    <submittedName>
        <fullName evidence="3">Oidioi.mRNA.OKI2018_I69.chr2.g6965.t1.cds</fullName>
    </submittedName>
</protein>
<evidence type="ECO:0000313" key="2">
    <source>
        <dbReference type="EMBL" id="CAG5111298.1"/>
    </source>
</evidence>
<dbReference type="EMBL" id="OU015567">
    <property type="protein sequence ID" value="CAG5112789.1"/>
    <property type="molecule type" value="Genomic_DNA"/>
</dbReference>
<evidence type="ECO:0000313" key="3">
    <source>
        <dbReference type="EMBL" id="CAG5112789.1"/>
    </source>
</evidence>
<keyword evidence="4" id="KW-1185">Reference proteome</keyword>